<dbReference type="InterPro" id="IPR023408">
    <property type="entry name" value="MscS_beta-dom_sf"/>
</dbReference>
<organism evidence="11 12">
    <name type="scientific">Fodinibius sediminis</name>
    <dbReference type="NCBI Taxonomy" id="1214077"/>
    <lineage>
        <taxon>Bacteria</taxon>
        <taxon>Pseudomonadati</taxon>
        <taxon>Balneolota</taxon>
        <taxon>Balneolia</taxon>
        <taxon>Balneolales</taxon>
        <taxon>Balneolaceae</taxon>
        <taxon>Fodinibius</taxon>
    </lineage>
</organism>
<dbReference type="AlphaFoldDB" id="A0A521FFD7"/>
<dbReference type="Gene3D" id="3.30.70.100">
    <property type="match status" value="1"/>
</dbReference>
<dbReference type="RefSeq" id="WP_142716117.1">
    <property type="nucleotide sequence ID" value="NZ_FXTH01000033.1"/>
</dbReference>
<dbReference type="Pfam" id="PF04972">
    <property type="entry name" value="BON"/>
    <property type="match status" value="1"/>
</dbReference>
<reference evidence="11 12" key="1">
    <citation type="submission" date="2017-05" db="EMBL/GenBank/DDBJ databases">
        <authorList>
            <person name="Varghese N."/>
            <person name="Submissions S."/>
        </authorList>
    </citation>
    <scope>NUCLEOTIDE SEQUENCE [LARGE SCALE GENOMIC DNA]</scope>
    <source>
        <strain evidence="11 12">DSM 21194</strain>
    </source>
</reference>
<evidence type="ECO:0000256" key="7">
    <source>
        <dbReference type="SAM" id="MobiDB-lite"/>
    </source>
</evidence>
<keyword evidence="3" id="KW-1003">Cell membrane</keyword>
<evidence type="ECO:0000256" key="9">
    <source>
        <dbReference type="SAM" id="SignalP"/>
    </source>
</evidence>
<dbReference type="InterPro" id="IPR049278">
    <property type="entry name" value="MS_channel_C"/>
</dbReference>
<dbReference type="PANTHER" id="PTHR30221:SF1">
    <property type="entry name" value="SMALL-CONDUCTANCE MECHANOSENSITIVE CHANNEL"/>
    <property type="match status" value="1"/>
</dbReference>
<dbReference type="InterPro" id="IPR010920">
    <property type="entry name" value="LSM_dom_sf"/>
</dbReference>
<feature type="region of interest" description="Disordered" evidence="7">
    <location>
        <begin position="404"/>
        <end position="461"/>
    </location>
</feature>
<feature type="transmembrane region" description="Helical" evidence="8">
    <location>
        <begin position="140"/>
        <end position="161"/>
    </location>
</feature>
<proteinExistence type="inferred from homology"/>
<name>A0A521FFD7_9BACT</name>
<dbReference type="GO" id="GO:0008381">
    <property type="term" value="F:mechanosensitive monoatomic ion channel activity"/>
    <property type="evidence" value="ECO:0007669"/>
    <property type="project" value="InterPro"/>
</dbReference>
<dbReference type="Pfam" id="PF21082">
    <property type="entry name" value="MS_channel_3rd"/>
    <property type="match status" value="1"/>
</dbReference>
<evidence type="ECO:0000313" key="11">
    <source>
        <dbReference type="EMBL" id="SMO94815.1"/>
    </source>
</evidence>
<dbReference type="PROSITE" id="PS50914">
    <property type="entry name" value="BON"/>
    <property type="match status" value="1"/>
</dbReference>
<feature type="transmembrane region" description="Helical" evidence="8">
    <location>
        <begin position="181"/>
        <end position="201"/>
    </location>
</feature>
<evidence type="ECO:0000256" key="5">
    <source>
        <dbReference type="ARBA" id="ARBA00022989"/>
    </source>
</evidence>
<dbReference type="Gene3D" id="2.30.30.60">
    <property type="match status" value="1"/>
</dbReference>
<evidence type="ECO:0000313" key="12">
    <source>
        <dbReference type="Proteomes" id="UP000317593"/>
    </source>
</evidence>
<dbReference type="InterPro" id="IPR007055">
    <property type="entry name" value="BON_dom"/>
</dbReference>
<dbReference type="InterPro" id="IPR045275">
    <property type="entry name" value="MscS_archaea/bacteria_type"/>
</dbReference>
<keyword evidence="9" id="KW-0732">Signal</keyword>
<dbReference type="Gene3D" id="1.10.287.1260">
    <property type="match status" value="1"/>
</dbReference>
<evidence type="ECO:0000256" key="4">
    <source>
        <dbReference type="ARBA" id="ARBA00022692"/>
    </source>
</evidence>
<evidence type="ECO:0000256" key="8">
    <source>
        <dbReference type="SAM" id="Phobius"/>
    </source>
</evidence>
<keyword evidence="12" id="KW-1185">Reference proteome</keyword>
<dbReference type="InterPro" id="IPR011066">
    <property type="entry name" value="MscS_channel_C_sf"/>
</dbReference>
<dbReference type="PANTHER" id="PTHR30221">
    <property type="entry name" value="SMALL-CONDUCTANCE MECHANOSENSITIVE CHANNEL"/>
    <property type="match status" value="1"/>
</dbReference>
<keyword evidence="4 8" id="KW-0812">Transmembrane</keyword>
<evidence type="ECO:0000256" key="6">
    <source>
        <dbReference type="ARBA" id="ARBA00023136"/>
    </source>
</evidence>
<feature type="compositionally biased region" description="Basic and acidic residues" evidence="7">
    <location>
        <begin position="448"/>
        <end position="461"/>
    </location>
</feature>
<protein>
    <submittedName>
        <fullName evidence="11">Small-conductance mechanosensitive channel</fullName>
    </submittedName>
</protein>
<dbReference type="InterPro" id="IPR006685">
    <property type="entry name" value="MscS_channel_2nd"/>
</dbReference>
<feature type="domain" description="BON" evidence="10">
    <location>
        <begin position="51"/>
        <end position="117"/>
    </location>
</feature>
<dbReference type="GO" id="GO:0005886">
    <property type="term" value="C:plasma membrane"/>
    <property type="evidence" value="ECO:0007669"/>
    <property type="project" value="UniProtKB-SubCell"/>
</dbReference>
<dbReference type="SUPFAM" id="SSF50182">
    <property type="entry name" value="Sm-like ribonucleoproteins"/>
    <property type="match status" value="1"/>
</dbReference>
<feature type="chain" id="PRO_5021726417" evidence="9">
    <location>
        <begin position="25"/>
        <end position="461"/>
    </location>
</feature>
<keyword evidence="5 8" id="KW-1133">Transmembrane helix</keyword>
<feature type="transmembrane region" description="Helical" evidence="8">
    <location>
        <begin position="207"/>
        <end position="226"/>
    </location>
</feature>
<evidence type="ECO:0000256" key="3">
    <source>
        <dbReference type="ARBA" id="ARBA00022475"/>
    </source>
</evidence>
<comment type="subcellular location">
    <subcellularLocation>
        <location evidence="1">Cell membrane</location>
        <topology evidence="1">Multi-pass membrane protein</topology>
    </subcellularLocation>
</comment>
<evidence type="ECO:0000256" key="2">
    <source>
        <dbReference type="ARBA" id="ARBA00008017"/>
    </source>
</evidence>
<feature type="compositionally biased region" description="Basic and acidic residues" evidence="7">
    <location>
        <begin position="407"/>
        <end position="427"/>
    </location>
</feature>
<comment type="similarity">
    <text evidence="2">Belongs to the MscS (TC 1.A.23) family.</text>
</comment>
<accession>A0A521FFD7</accession>
<dbReference type="Pfam" id="PF00924">
    <property type="entry name" value="MS_channel_2nd"/>
    <property type="match status" value="1"/>
</dbReference>
<evidence type="ECO:0000256" key="1">
    <source>
        <dbReference type="ARBA" id="ARBA00004651"/>
    </source>
</evidence>
<dbReference type="Gene3D" id="3.30.1340.30">
    <property type="match status" value="1"/>
</dbReference>
<feature type="signal peptide" evidence="9">
    <location>
        <begin position="1"/>
        <end position="24"/>
    </location>
</feature>
<keyword evidence="6 8" id="KW-0472">Membrane</keyword>
<dbReference type="EMBL" id="FXTH01000033">
    <property type="protein sequence ID" value="SMO94815.1"/>
    <property type="molecule type" value="Genomic_DNA"/>
</dbReference>
<gene>
    <name evidence="11" type="ORF">SAMN06265218_1339</name>
</gene>
<dbReference type="SUPFAM" id="SSF82689">
    <property type="entry name" value="Mechanosensitive channel protein MscS (YggB), C-terminal domain"/>
    <property type="match status" value="1"/>
</dbReference>
<dbReference type="Proteomes" id="UP000317593">
    <property type="component" value="Unassembled WGS sequence"/>
</dbReference>
<evidence type="ECO:0000259" key="10">
    <source>
        <dbReference type="PROSITE" id="PS50914"/>
    </source>
</evidence>
<dbReference type="OrthoDB" id="1522493at2"/>
<sequence>MHQENRYLFILLLLLITMPLSVLAQGQTQTETTEPDETAAPQRVDVAPVADDSQISDRLTRILTATEWFQNPQVKVNDGVVFLSGSTETGDHKRWAGDLARNTQDVTAVVNRIEILDPDIWDYQPAYTGLQELWRNIMSAIPFLIFGIVVLVIFWGISVLVGKGARAYLANRQMNDLLQDIAARGIAIVVFLMGIYIVFHVADLTNVALTILGGTGLLGIVLGIAFRDITENFLASIFLSVQNPFHAGDHVEINGNTGFVQRLTIRATLLMTLDGNHLQIPNSTVYKSSILNYTSNPNQRFTFTIGIGYDASVISAQDLATKIFKEHPAVLREPEPLILVDKLASSTINLMFYVWVDGSKHNILKVKSSVLRQIKTAYMAEGISMPDDARERVFLDGVTLQPLKKTAPSDKKKPESTPLAEDSKLITKAEGQLESNDEEILEQARISRSPEEGDDLLKPNK</sequence>